<comment type="subcellular location">
    <subcellularLocation>
        <location evidence="1">Nucleus</location>
    </subcellularLocation>
</comment>
<dbReference type="EMBL" id="OU893350">
    <property type="protein sequence ID" value="CAH0755471.1"/>
    <property type="molecule type" value="Genomic_DNA"/>
</dbReference>
<sequence>MSNKHLQSSNITAQNQLIQWINEAGMAEGTKKVNLLRKVIEILLHSASQMLPVYMENILSYVSDKSNDVKKQVIGFIEEISKLHPQYLPKVIGQLRLFISDTVVAVQKRAIQAASIVYRKTLLWICDTSADLSEMQLVWENLTQLKLMVLNMIDSDNEGIRTHSIKFLEEVVLLQSHGEGSSDDEFCLDDLPTNLPFINRRALEEESEHIFKLLVKFHNSQHISSVNLMACMTTLCLLAKFRPKFMPRVIQALGDLHTTLPPTLSQSQVNSVRKHLKMLLITLIKHPSSIEMMPQLTQLLIDIGMTTQEINKVVPKERRNKRLGEIKNGDTPSKRIRVDSPQSNSQGSDSNSRSDFIMFEDTTTSEPSQALPKPNVTEESVLDGLNNVEIVVSLVTATLVNCLPAEMPANFVDLYKPIPNSGSKAQKKNLAKMMLALIKEEPIATSSVTKPAPPQSAFSDIAAKIPLLRDDDEKITLKNAVAKLQESTKADRQVESAVSKLMEETRQEHLKEEERKAKEKEKPIPPPTPTVPKLKQKVKLLKLQEITRPIPKEIKERLLKQSVNRILRAEKESAIGGVAHIRAKFITIFASSYTPEIRELVQNYILEDPLSRIDLALSWLYEEYAFMQGFNRHPVTLQPKLHEKHDQNYSQLLCVLITQICERGDPIMENNRDVLLRKIYSEAPVVTEEAVDYLKHLVTEEKVALVALEILEDLCLMRPPRAHKFVAALVCHVLNENEEIRDITIKSVLKIYLQGSEAVKRVIEKHAMLYLGFISLSSPPQELLTHRHSTRTPWTDELFKMCLNLIMALFPYNEELILEVARVYGCAGSDAKRVVLRAVEGPVRSLIAAPDASESTDRTGPSEHEGRTDGQLRPAFRALLEECPRGAETLLTRLVHIFTEKAPPSQELVSRVRELYATRVSDVRFLIPVLTGLSKKEILAALPKLIKLNPVVVKEVFNKLLGLQNPNEESPIDPVELMIALHLIDPSNADLKYIIKATALCFGEKNTYTQDVLSAVLQRLAEQPQLPVLMMRSVLQALTLHPALAPLVLNILQLLVEKEVWKNKVAWEGWLKCTERLLPQSGFLLCALPARALHAGAGAGAAGAGGGGAAAAPRGGAAAAREERAAAARARRRATGERNTVLS</sequence>
<evidence type="ECO:0000313" key="7">
    <source>
        <dbReference type="EMBL" id="CAH0755471.1"/>
    </source>
</evidence>
<feature type="region of interest" description="Disordered" evidence="4">
    <location>
        <begin position="323"/>
        <end position="354"/>
    </location>
</feature>
<name>A0A9P0G1Q9_9NEOP</name>
<feature type="compositionally biased region" description="Low complexity" evidence="4">
    <location>
        <begin position="339"/>
        <end position="354"/>
    </location>
</feature>
<feature type="region of interest" description="Disordered" evidence="4">
    <location>
        <begin position="850"/>
        <end position="871"/>
    </location>
</feature>
<gene>
    <name evidence="7" type="ORF">DIATSA_LOCUS6217</name>
</gene>
<dbReference type="Pfam" id="PF12295">
    <property type="entry name" value="Symplekin_C"/>
    <property type="match status" value="1"/>
</dbReference>
<dbReference type="GO" id="GO:0005847">
    <property type="term" value="C:mRNA cleavage and polyadenylation specificity factor complex"/>
    <property type="evidence" value="ECO:0007669"/>
    <property type="project" value="TreeGrafter"/>
</dbReference>
<protein>
    <recommendedName>
        <fullName evidence="9">Symplekin</fullName>
    </recommendedName>
</protein>
<evidence type="ECO:0000256" key="3">
    <source>
        <dbReference type="ARBA" id="ARBA00023242"/>
    </source>
</evidence>
<feature type="region of interest" description="Disordered" evidence="4">
    <location>
        <begin position="504"/>
        <end position="531"/>
    </location>
</feature>
<dbReference type="Gene3D" id="1.25.10.10">
    <property type="entry name" value="Leucine-rich Repeat Variant"/>
    <property type="match status" value="1"/>
</dbReference>
<dbReference type="InterPro" id="IPR032460">
    <property type="entry name" value="Symplekin/Pta1_N"/>
</dbReference>
<reference evidence="7" key="1">
    <citation type="submission" date="2021-12" db="EMBL/GenBank/DDBJ databases">
        <authorList>
            <person name="King R."/>
        </authorList>
    </citation>
    <scope>NUCLEOTIDE SEQUENCE</scope>
</reference>
<keyword evidence="8" id="KW-1185">Reference proteome</keyword>
<evidence type="ECO:0008006" key="9">
    <source>
        <dbReference type="Google" id="ProtNLM"/>
    </source>
</evidence>
<feature type="compositionally biased region" description="Basic and acidic residues" evidence="4">
    <location>
        <begin position="855"/>
        <end position="870"/>
    </location>
</feature>
<keyword evidence="2" id="KW-0507">mRNA processing</keyword>
<dbReference type="InterPro" id="IPR016024">
    <property type="entry name" value="ARM-type_fold"/>
</dbReference>
<dbReference type="InterPro" id="IPR022075">
    <property type="entry name" value="Symplekin_C"/>
</dbReference>
<feature type="domain" description="Symplekin/Pta1 N-terminal" evidence="5">
    <location>
        <begin position="104"/>
        <end position="320"/>
    </location>
</feature>
<evidence type="ECO:0000256" key="1">
    <source>
        <dbReference type="ARBA" id="ARBA00004123"/>
    </source>
</evidence>
<proteinExistence type="predicted"/>
<dbReference type="InterPro" id="IPR021850">
    <property type="entry name" value="Symplekin/Pta1"/>
</dbReference>
<keyword evidence="3" id="KW-0539">Nucleus</keyword>
<feature type="domain" description="Symplekin C-terminal" evidence="6">
    <location>
        <begin position="922"/>
        <end position="1093"/>
    </location>
</feature>
<evidence type="ECO:0000256" key="2">
    <source>
        <dbReference type="ARBA" id="ARBA00022664"/>
    </source>
</evidence>
<evidence type="ECO:0000259" key="5">
    <source>
        <dbReference type="Pfam" id="PF11935"/>
    </source>
</evidence>
<dbReference type="Proteomes" id="UP001153714">
    <property type="component" value="Chromosome 19"/>
</dbReference>
<dbReference type="SUPFAM" id="SSF48371">
    <property type="entry name" value="ARM repeat"/>
    <property type="match status" value="1"/>
</dbReference>
<dbReference type="InterPro" id="IPR011989">
    <property type="entry name" value="ARM-like"/>
</dbReference>
<reference evidence="7" key="2">
    <citation type="submission" date="2022-10" db="EMBL/GenBank/DDBJ databases">
        <authorList>
            <consortium name="ENA_rothamsted_submissions"/>
            <consortium name="culmorum"/>
            <person name="King R."/>
        </authorList>
    </citation>
    <scope>NUCLEOTIDE SEQUENCE</scope>
</reference>
<evidence type="ECO:0000256" key="4">
    <source>
        <dbReference type="SAM" id="MobiDB-lite"/>
    </source>
</evidence>
<dbReference type="OrthoDB" id="331600at2759"/>
<feature type="compositionally biased region" description="Basic and acidic residues" evidence="4">
    <location>
        <begin position="323"/>
        <end position="338"/>
    </location>
</feature>
<dbReference type="Pfam" id="PF11935">
    <property type="entry name" value="SYMPK_PTA1_N"/>
    <property type="match status" value="1"/>
</dbReference>
<feature type="compositionally biased region" description="Basic and acidic residues" evidence="4">
    <location>
        <begin position="504"/>
        <end position="523"/>
    </location>
</feature>
<feature type="region of interest" description="Disordered" evidence="4">
    <location>
        <begin position="1121"/>
        <end position="1143"/>
    </location>
</feature>
<evidence type="ECO:0000313" key="8">
    <source>
        <dbReference type="Proteomes" id="UP001153714"/>
    </source>
</evidence>
<accession>A0A9P0G1Q9</accession>
<organism evidence="7 8">
    <name type="scientific">Diatraea saccharalis</name>
    <name type="common">sugarcane borer</name>
    <dbReference type="NCBI Taxonomy" id="40085"/>
    <lineage>
        <taxon>Eukaryota</taxon>
        <taxon>Metazoa</taxon>
        <taxon>Ecdysozoa</taxon>
        <taxon>Arthropoda</taxon>
        <taxon>Hexapoda</taxon>
        <taxon>Insecta</taxon>
        <taxon>Pterygota</taxon>
        <taxon>Neoptera</taxon>
        <taxon>Endopterygota</taxon>
        <taxon>Lepidoptera</taxon>
        <taxon>Glossata</taxon>
        <taxon>Ditrysia</taxon>
        <taxon>Pyraloidea</taxon>
        <taxon>Crambidae</taxon>
        <taxon>Crambinae</taxon>
        <taxon>Diatraea</taxon>
    </lineage>
</organism>
<dbReference type="PANTHER" id="PTHR15245:SF20">
    <property type="entry name" value="SYMPLEKIN"/>
    <property type="match status" value="1"/>
</dbReference>
<dbReference type="PANTHER" id="PTHR15245">
    <property type="entry name" value="SYMPLEKIN-RELATED"/>
    <property type="match status" value="1"/>
</dbReference>
<dbReference type="AlphaFoldDB" id="A0A9P0G1Q9"/>
<evidence type="ECO:0000259" key="6">
    <source>
        <dbReference type="Pfam" id="PF12295"/>
    </source>
</evidence>
<dbReference type="GO" id="GO:0006397">
    <property type="term" value="P:mRNA processing"/>
    <property type="evidence" value="ECO:0007669"/>
    <property type="project" value="UniProtKB-KW"/>
</dbReference>